<accession>A0A3E0VGX8</accession>
<dbReference type="Proteomes" id="UP000256486">
    <property type="component" value="Unassembled WGS sequence"/>
</dbReference>
<evidence type="ECO:0000259" key="2">
    <source>
        <dbReference type="PROSITE" id="PS50995"/>
    </source>
</evidence>
<dbReference type="InterPro" id="IPR000835">
    <property type="entry name" value="HTH_MarR-typ"/>
</dbReference>
<gene>
    <name evidence="3" type="ORF">B7R54_08115</name>
</gene>
<evidence type="ECO:0000256" key="1">
    <source>
        <dbReference type="SAM" id="MobiDB-lite"/>
    </source>
</evidence>
<name>A0A3E0VGX8_9MICO</name>
<dbReference type="SMART" id="SM00347">
    <property type="entry name" value="HTH_MARR"/>
    <property type="match status" value="1"/>
</dbReference>
<dbReference type="PANTHER" id="PTHR39515:SF2">
    <property type="entry name" value="HTH-TYPE TRANSCRIPTIONAL REGULATOR RV0880"/>
    <property type="match status" value="1"/>
</dbReference>
<dbReference type="Gene3D" id="1.10.287.100">
    <property type="match status" value="1"/>
</dbReference>
<evidence type="ECO:0000313" key="3">
    <source>
        <dbReference type="EMBL" id="RFA09194.1"/>
    </source>
</evidence>
<dbReference type="GO" id="GO:0003700">
    <property type="term" value="F:DNA-binding transcription factor activity"/>
    <property type="evidence" value="ECO:0007669"/>
    <property type="project" value="InterPro"/>
</dbReference>
<sequence>MNESLTDRDASTHTLAAELRTVLGRLARRLRETSDLGDITSSQKSVLSRLENGPATKSDLARAESISPQSMGVIITSLEAAGLVIGSPDETDGRKTLYLLSGTAMERYSSGRLAKDDWLFRAIAEQLSANEERLLEECLPLLRRLAQGL</sequence>
<dbReference type="SUPFAM" id="SSF46785">
    <property type="entry name" value="Winged helix' DNA-binding domain"/>
    <property type="match status" value="1"/>
</dbReference>
<dbReference type="AlphaFoldDB" id="A0A3E0VGX8"/>
<dbReference type="InterPro" id="IPR036388">
    <property type="entry name" value="WH-like_DNA-bd_sf"/>
</dbReference>
<dbReference type="EMBL" id="NBWZ01000001">
    <property type="protein sequence ID" value="RFA09194.1"/>
    <property type="molecule type" value="Genomic_DNA"/>
</dbReference>
<feature type="region of interest" description="Disordered" evidence="1">
    <location>
        <begin position="41"/>
        <end position="63"/>
    </location>
</feature>
<dbReference type="PROSITE" id="PS50995">
    <property type="entry name" value="HTH_MARR_2"/>
    <property type="match status" value="1"/>
</dbReference>
<dbReference type="PANTHER" id="PTHR39515">
    <property type="entry name" value="CONSERVED PROTEIN"/>
    <property type="match status" value="1"/>
</dbReference>
<dbReference type="InterPro" id="IPR052526">
    <property type="entry name" value="HTH-type_Bedaq_tolerance"/>
</dbReference>
<feature type="domain" description="HTH marR-type" evidence="2">
    <location>
        <begin position="16"/>
        <end position="147"/>
    </location>
</feature>
<dbReference type="Pfam" id="PF12802">
    <property type="entry name" value="MarR_2"/>
    <property type="match status" value="1"/>
</dbReference>
<dbReference type="Gene3D" id="1.10.10.10">
    <property type="entry name" value="Winged helix-like DNA-binding domain superfamily/Winged helix DNA-binding domain"/>
    <property type="match status" value="1"/>
</dbReference>
<dbReference type="InterPro" id="IPR036390">
    <property type="entry name" value="WH_DNA-bd_sf"/>
</dbReference>
<reference evidence="3 4" key="1">
    <citation type="submission" date="2017-04" db="EMBL/GenBank/DDBJ databases">
        <title>Comparative genome analysis of Subtercola boreus.</title>
        <authorList>
            <person name="Cho Y.-J."/>
            <person name="Cho A."/>
            <person name="Kim O.-S."/>
            <person name="Lee J.-I."/>
        </authorList>
    </citation>
    <scope>NUCLEOTIDE SEQUENCE [LARGE SCALE GENOMIC DNA]</scope>
    <source>
        <strain evidence="3 4">K300</strain>
    </source>
</reference>
<protein>
    <recommendedName>
        <fullName evidence="2">HTH marR-type domain-containing protein</fullName>
    </recommendedName>
</protein>
<keyword evidence="4" id="KW-1185">Reference proteome</keyword>
<evidence type="ECO:0000313" key="4">
    <source>
        <dbReference type="Proteomes" id="UP000256486"/>
    </source>
</evidence>
<dbReference type="OrthoDB" id="9155413at2"/>
<comment type="caution">
    <text evidence="3">The sequence shown here is derived from an EMBL/GenBank/DDBJ whole genome shotgun (WGS) entry which is preliminary data.</text>
</comment>
<organism evidence="3 4">
    <name type="scientific">Subtercola boreus</name>
    <dbReference type="NCBI Taxonomy" id="120213"/>
    <lineage>
        <taxon>Bacteria</taxon>
        <taxon>Bacillati</taxon>
        <taxon>Actinomycetota</taxon>
        <taxon>Actinomycetes</taxon>
        <taxon>Micrococcales</taxon>
        <taxon>Microbacteriaceae</taxon>
        <taxon>Subtercola</taxon>
    </lineage>
</organism>
<proteinExistence type="predicted"/>